<organism evidence="2">
    <name type="scientific">freshwater metagenome</name>
    <dbReference type="NCBI Taxonomy" id="449393"/>
    <lineage>
        <taxon>unclassified sequences</taxon>
        <taxon>metagenomes</taxon>
        <taxon>ecological metagenomes</taxon>
    </lineage>
</organism>
<proteinExistence type="predicted"/>
<reference evidence="2" key="1">
    <citation type="submission" date="2020-05" db="EMBL/GenBank/DDBJ databases">
        <authorList>
            <person name="Chiriac C."/>
            <person name="Salcher M."/>
            <person name="Ghai R."/>
            <person name="Kavagutti S V."/>
        </authorList>
    </citation>
    <scope>NUCLEOTIDE SEQUENCE</scope>
</reference>
<dbReference type="EMBL" id="CAFBMK010000446">
    <property type="protein sequence ID" value="CAB4958877.1"/>
    <property type="molecule type" value="Genomic_DNA"/>
</dbReference>
<dbReference type="InterPro" id="IPR018745">
    <property type="entry name" value="MpsC"/>
</dbReference>
<name>A0A6J7KT48_9ZZZZ</name>
<evidence type="ECO:0000259" key="1">
    <source>
        <dbReference type="Pfam" id="PF10057"/>
    </source>
</evidence>
<dbReference type="Pfam" id="PF10057">
    <property type="entry name" value="MpsC"/>
    <property type="match status" value="1"/>
</dbReference>
<feature type="domain" description="Na+-translocating membrane potential-generating system MpsC" evidence="1">
    <location>
        <begin position="15"/>
        <end position="116"/>
    </location>
</feature>
<dbReference type="AlphaFoldDB" id="A0A6J7KT48"/>
<accession>A0A6J7KT48</accession>
<gene>
    <name evidence="2" type="ORF">UFOPK3564_03932</name>
</gene>
<sequence>MPTTNQGARRADELRAISDAISRITRDGTGRGPVHARAIRDDDAVVVLLSGGLTKGEQSLVDDGRPDAVLALRREFQDLLRPEYVAAVEEITGRRVVTFMSTNTTMPDHAAEIFLLGDALEPAPDAG</sequence>
<evidence type="ECO:0000313" key="2">
    <source>
        <dbReference type="EMBL" id="CAB4958877.1"/>
    </source>
</evidence>
<protein>
    <submittedName>
        <fullName evidence="2">Unannotated protein</fullName>
    </submittedName>
</protein>